<gene>
    <name evidence="2" type="ORF">Cpap_3286</name>
</gene>
<dbReference type="eggNOG" id="ENOG50340C3">
    <property type="taxonomic scope" value="Bacteria"/>
</dbReference>
<sequence length="295" mass="33238">MNNNQLFDNIIKKNINDTANEIEVSENSIQEILLEVNKRKKEKNLYTGFKKYAAAAVIAFVLIVVTFAASDNVRAIAVGFISNIKTVFIMDKDNNIIERPANEVLINPSISKATSLNDKELSEKLGIKIRIPEKFYKDLDLQKKAEVVAFNKTLSYETFDTLKDVVENAINDENAFKSLHEYLPYRSVSCTYRNGKGNIFNIAVMDTSVKVFSNNHDISKVVQTKVGNINAQWIVESFTDYKGKDMTNKPVGKGTANALFWTTKGSTYTIVTLDDKPMSMNETVKIAEAFMKTQK</sequence>
<dbReference type="Proteomes" id="UP000003860">
    <property type="component" value="Unassembled WGS sequence"/>
</dbReference>
<dbReference type="RefSeq" id="WP_004616867.1">
    <property type="nucleotide sequence ID" value="NZ_CP119677.1"/>
</dbReference>
<comment type="caution">
    <text evidence="2">The sequence shown here is derived from an EMBL/GenBank/DDBJ whole genome shotgun (WGS) entry which is preliminary data.</text>
</comment>
<reference evidence="2" key="1">
    <citation type="submission" date="2009-07" db="EMBL/GenBank/DDBJ databases">
        <authorList>
            <consortium name="US DOE Joint Genome Institute (JGI-PGF)"/>
            <person name="Lucas S."/>
            <person name="Copeland A."/>
            <person name="Lapidus A."/>
            <person name="Glavina del Rio T."/>
            <person name="Tice H."/>
            <person name="Bruce D."/>
            <person name="Goodwin L."/>
            <person name="Pitluck S."/>
            <person name="Larimer F."/>
            <person name="Land M.L."/>
            <person name="Mouttaki H."/>
            <person name="He Z."/>
            <person name="Zhou J."/>
            <person name="Hemme C.L."/>
        </authorList>
    </citation>
    <scope>NUCLEOTIDE SEQUENCE [LARGE SCALE GENOMIC DNA]</scope>
    <source>
        <strain evidence="2">DSM 2782</strain>
    </source>
</reference>
<keyword evidence="1" id="KW-0812">Transmembrane</keyword>
<evidence type="ECO:0008006" key="4">
    <source>
        <dbReference type="Google" id="ProtNLM"/>
    </source>
</evidence>
<name>F1T8M8_9FIRM</name>
<reference evidence="2" key="2">
    <citation type="submission" date="2011-01" db="EMBL/GenBank/DDBJ databases">
        <title>The Non-contiguous Finished genome of Clostridium papyrosolvens.</title>
        <authorList>
            <person name="Lucas S."/>
            <person name="Copeland A."/>
            <person name="Lapidus A."/>
            <person name="Cheng J.-F."/>
            <person name="Goodwin L."/>
            <person name="Pitluck S."/>
            <person name="Misra M."/>
            <person name="Chertkov O."/>
            <person name="Detter J.C."/>
            <person name="Han C."/>
            <person name="Tapia R."/>
            <person name="Land M."/>
            <person name="Hauser L."/>
            <person name="Kyrpides N."/>
            <person name="Ivanova N."/>
            <person name="Pagani I."/>
            <person name="Mouttaki H."/>
            <person name="He Z."/>
            <person name="Zhou J."/>
            <person name="Hemme C.L."/>
            <person name="Woyke T."/>
        </authorList>
    </citation>
    <scope>NUCLEOTIDE SEQUENCE [LARGE SCALE GENOMIC DNA]</scope>
    <source>
        <strain evidence="2">DSM 2782</strain>
    </source>
</reference>
<feature type="transmembrane region" description="Helical" evidence="1">
    <location>
        <begin position="49"/>
        <end position="69"/>
    </location>
</feature>
<proteinExistence type="predicted"/>
<keyword evidence="3" id="KW-1185">Reference proteome</keyword>
<keyword evidence="1" id="KW-1133">Transmembrane helix</keyword>
<dbReference type="AlphaFoldDB" id="F1T8M8"/>
<accession>F1T8M8</accession>
<dbReference type="STRING" id="588581.Cpap_3286"/>
<evidence type="ECO:0000313" key="3">
    <source>
        <dbReference type="Proteomes" id="UP000003860"/>
    </source>
</evidence>
<evidence type="ECO:0000256" key="1">
    <source>
        <dbReference type="SAM" id="Phobius"/>
    </source>
</evidence>
<organism evidence="2 3">
    <name type="scientific">Ruminiclostridium papyrosolvens DSM 2782</name>
    <dbReference type="NCBI Taxonomy" id="588581"/>
    <lineage>
        <taxon>Bacteria</taxon>
        <taxon>Bacillati</taxon>
        <taxon>Bacillota</taxon>
        <taxon>Clostridia</taxon>
        <taxon>Eubacteriales</taxon>
        <taxon>Oscillospiraceae</taxon>
        <taxon>Ruminiclostridium</taxon>
    </lineage>
</organism>
<keyword evidence="1" id="KW-0472">Membrane</keyword>
<protein>
    <recommendedName>
        <fullName evidence="4">DUF4367 domain-containing protein</fullName>
    </recommendedName>
</protein>
<evidence type="ECO:0000313" key="2">
    <source>
        <dbReference type="EMBL" id="EGD48860.1"/>
    </source>
</evidence>
<dbReference type="EMBL" id="ACXX02000002">
    <property type="protein sequence ID" value="EGD48860.1"/>
    <property type="molecule type" value="Genomic_DNA"/>
</dbReference>